<dbReference type="AlphaFoldDB" id="A0AAN8ZVE4"/>
<sequence>MMICLCYMVYSGYNYKYADEYTLISTPSAYKNDVGRCKALFTVQDDAKRVLNGKYGIKLEENGDDNEENRENTSAEFAMFSQEKISNFSKLTTKEYTLLANLLPKVTTYKKVKDNIENVLKATKSEFRFLSLSRIDHAERSLPYVNCKIESYKERIKYSSCIRKRIETQGSLWIHFMGDSKIRELLYQFLRQTDEEYDYMIKHE</sequence>
<feature type="non-terminal residue" evidence="1">
    <location>
        <position position="204"/>
    </location>
</feature>
<evidence type="ECO:0000313" key="1">
    <source>
        <dbReference type="EMBL" id="KAK7070026.1"/>
    </source>
</evidence>
<keyword evidence="2" id="KW-1185">Reference proteome</keyword>
<gene>
    <name evidence="1" type="ORF">SK128_002975</name>
</gene>
<proteinExistence type="predicted"/>
<organism evidence="1 2">
    <name type="scientific">Halocaridina rubra</name>
    <name type="common">Hawaiian red shrimp</name>
    <dbReference type="NCBI Taxonomy" id="373956"/>
    <lineage>
        <taxon>Eukaryota</taxon>
        <taxon>Metazoa</taxon>
        <taxon>Ecdysozoa</taxon>
        <taxon>Arthropoda</taxon>
        <taxon>Crustacea</taxon>
        <taxon>Multicrustacea</taxon>
        <taxon>Malacostraca</taxon>
        <taxon>Eumalacostraca</taxon>
        <taxon>Eucarida</taxon>
        <taxon>Decapoda</taxon>
        <taxon>Pleocyemata</taxon>
        <taxon>Caridea</taxon>
        <taxon>Atyoidea</taxon>
        <taxon>Atyidae</taxon>
        <taxon>Halocaridina</taxon>
    </lineage>
</organism>
<name>A0AAN8ZVE4_HALRR</name>
<accession>A0AAN8ZVE4</accession>
<protein>
    <submittedName>
        <fullName evidence="1">Uncharacterized protein</fullName>
    </submittedName>
</protein>
<comment type="caution">
    <text evidence="1">The sequence shown here is derived from an EMBL/GenBank/DDBJ whole genome shotgun (WGS) entry which is preliminary data.</text>
</comment>
<dbReference type="Proteomes" id="UP001381693">
    <property type="component" value="Unassembled WGS sequence"/>
</dbReference>
<evidence type="ECO:0000313" key="2">
    <source>
        <dbReference type="Proteomes" id="UP001381693"/>
    </source>
</evidence>
<reference evidence="1 2" key="1">
    <citation type="submission" date="2023-11" db="EMBL/GenBank/DDBJ databases">
        <title>Halocaridina rubra genome assembly.</title>
        <authorList>
            <person name="Smith C."/>
        </authorList>
    </citation>
    <scope>NUCLEOTIDE SEQUENCE [LARGE SCALE GENOMIC DNA]</scope>
    <source>
        <strain evidence="1">EP-1</strain>
        <tissue evidence="1">Whole</tissue>
    </source>
</reference>
<dbReference type="EMBL" id="JAXCGZ010015593">
    <property type="protein sequence ID" value="KAK7070026.1"/>
    <property type="molecule type" value="Genomic_DNA"/>
</dbReference>